<comment type="similarity">
    <text evidence="1">Belongs to the glycosyltransferase 2 family.</text>
</comment>
<feature type="transmembrane region" description="Helical" evidence="4">
    <location>
        <begin position="279"/>
        <end position="300"/>
    </location>
</feature>
<keyword evidence="4" id="KW-0812">Transmembrane</keyword>
<name>A0ABX7S8B9_9BACT</name>
<sequence length="379" mass="44739">MENWILYVLYNVLVSLIIVLLGKYKNEKRTNYLHENRNPDYNPLVSVVIPTWNEEEVIENTIKTVMKSSYGKIEVIVIDDNSTDMTYEIAKKLEKDYDNLVVVKKQGVRGKPQSINEAMKIAKGEIILFLDADARIPENYISSHIFCFSNPNVDMIFTNFESYNFRFRPVFIVQEIYFNFVKAIFYSNLFVRMIFMGNGLFFRRKLIEKLLPIDPQTLVDDFSMATKLSKMKVKEYYSTYPYIEIQYALNFKDLWKQHKRWYVGGFREMFKKYKEGNKGYLFLYLFVGFIVLLPVLSLIFDILFGLHTFTFVSALLFGIYALISVSSFDSRKMGLFSLFYAILYTPVMMGFEFLVLLVSLILGPFNKVKKWHRVERDRI</sequence>
<evidence type="ECO:0000313" key="6">
    <source>
        <dbReference type="EMBL" id="QTA38844.1"/>
    </source>
</evidence>
<evidence type="ECO:0000256" key="3">
    <source>
        <dbReference type="ARBA" id="ARBA00022679"/>
    </source>
</evidence>
<keyword evidence="3" id="KW-0808">Transferase</keyword>
<feature type="transmembrane region" description="Helical" evidence="4">
    <location>
        <begin position="6"/>
        <end position="24"/>
    </location>
</feature>
<feature type="transmembrane region" description="Helical" evidence="4">
    <location>
        <begin position="335"/>
        <end position="362"/>
    </location>
</feature>
<dbReference type="InterPro" id="IPR029044">
    <property type="entry name" value="Nucleotide-diphossugar_trans"/>
</dbReference>
<dbReference type="CDD" id="cd06423">
    <property type="entry name" value="CESA_like"/>
    <property type="match status" value="1"/>
</dbReference>
<proteinExistence type="inferred from homology"/>
<dbReference type="EMBL" id="CP071446">
    <property type="protein sequence ID" value="QTA38844.1"/>
    <property type="molecule type" value="Genomic_DNA"/>
</dbReference>
<evidence type="ECO:0000256" key="4">
    <source>
        <dbReference type="SAM" id="Phobius"/>
    </source>
</evidence>
<dbReference type="InterPro" id="IPR001173">
    <property type="entry name" value="Glyco_trans_2-like"/>
</dbReference>
<dbReference type="Gene3D" id="3.90.550.10">
    <property type="entry name" value="Spore Coat Polysaccharide Biosynthesis Protein SpsA, Chain A"/>
    <property type="match status" value="1"/>
</dbReference>
<dbReference type="RefSeq" id="WP_207567561.1">
    <property type="nucleotide sequence ID" value="NZ_CP071446.1"/>
</dbReference>
<dbReference type="PANTHER" id="PTHR43630:SF1">
    <property type="entry name" value="POLY-BETA-1,6-N-ACETYL-D-GLUCOSAMINE SYNTHASE"/>
    <property type="match status" value="1"/>
</dbReference>
<keyword evidence="4" id="KW-0472">Membrane</keyword>
<keyword evidence="7" id="KW-1185">Reference proteome</keyword>
<keyword evidence="2" id="KW-0328">Glycosyltransferase</keyword>
<accession>A0ABX7S8B9</accession>
<feature type="domain" description="Glycosyltransferase 2-like" evidence="5">
    <location>
        <begin position="46"/>
        <end position="210"/>
    </location>
</feature>
<evidence type="ECO:0000313" key="7">
    <source>
        <dbReference type="Proteomes" id="UP000671862"/>
    </source>
</evidence>
<dbReference type="Pfam" id="PF00535">
    <property type="entry name" value="Glycos_transf_2"/>
    <property type="match status" value="1"/>
</dbReference>
<gene>
    <name evidence="6" type="ORF">JYK00_04885</name>
</gene>
<protein>
    <submittedName>
        <fullName evidence="6">Glycosyltransferase family 2 protein</fullName>
    </submittedName>
</protein>
<evidence type="ECO:0000256" key="1">
    <source>
        <dbReference type="ARBA" id="ARBA00006739"/>
    </source>
</evidence>
<dbReference type="PANTHER" id="PTHR43630">
    <property type="entry name" value="POLY-BETA-1,6-N-ACETYL-D-GLUCOSAMINE SYNTHASE"/>
    <property type="match status" value="1"/>
</dbReference>
<feature type="transmembrane region" description="Helical" evidence="4">
    <location>
        <begin position="306"/>
        <end position="323"/>
    </location>
</feature>
<evidence type="ECO:0000259" key="5">
    <source>
        <dbReference type="Pfam" id="PF00535"/>
    </source>
</evidence>
<dbReference type="Proteomes" id="UP000671862">
    <property type="component" value="Chromosome"/>
</dbReference>
<evidence type="ECO:0000256" key="2">
    <source>
        <dbReference type="ARBA" id="ARBA00022676"/>
    </source>
</evidence>
<keyword evidence="4" id="KW-1133">Transmembrane helix</keyword>
<organism evidence="6 7">
    <name type="scientific">Thermosipho ferrireducens</name>
    <dbReference type="NCBI Taxonomy" id="2571116"/>
    <lineage>
        <taxon>Bacteria</taxon>
        <taxon>Thermotogati</taxon>
        <taxon>Thermotogota</taxon>
        <taxon>Thermotogae</taxon>
        <taxon>Thermotogales</taxon>
        <taxon>Fervidobacteriaceae</taxon>
        <taxon>Thermosipho</taxon>
    </lineage>
</organism>
<dbReference type="SUPFAM" id="SSF53448">
    <property type="entry name" value="Nucleotide-diphospho-sugar transferases"/>
    <property type="match status" value="1"/>
</dbReference>
<reference evidence="6 7" key="1">
    <citation type="submission" date="2021-03" db="EMBL/GenBank/DDBJ databases">
        <title>Thermosipho ferrireducens sp.nov., an anaerobic thermophilic iron-reducing bacterium isolated from a deep-sea hydrothermal sulfide deposits.</title>
        <authorList>
            <person name="Zeng X."/>
            <person name="Chen Y."/>
            <person name="Shao Z."/>
        </authorList>
    </citation>
    <scope>NUCLEOTIDE SEQUENCE [LARGE SCALE GENOMIC DNA]</scope>
    <source>
        <strain evidence="6 7">JL129W03</strain>
    </source>
</reference>